<name>A0ABQ4Z699_9ASTR</name>
<organism evidence="1 2">
    <name type="scientific">Tanacetum coccineum</name>
    <dbReference type="NCBI Taxonomy" id="301880"/>
    <lineage>
        <taxon>Eukaryota</taxon>
        <taxon>Viridiplantae</taxon>
        <taxon>Streptophyta</taxon>
        <taxon>Embryophyta</taxon>
        <taxon>Tracheophyta</taxon>
        <taxon>Spermatophyta</taxon>
        <taxon>Magnoliopsida</taxon>
        <taxon>eudicotyledons</taxon>
        <taxon>Gunneridae</taxon>
        <taxon>Pentapetalae</taxon>
        <taxon>asterids</taxon>
        <taxon>campanulids</taxon>
        <taxon>Asterales</taxon>
        <taxon>Asteraceae</taxon>
        <taxon>Asteroideae</taxon>
        <taxon>Anthemideae</taxon>
        <taxon>Anthemidinae</taxon>
        <taxon>Tanacetum</taxon>
    </lineage>
</organism>
<dbReference type="Proteomes" id="UP001151760">
    <property type="component" value="Unassembled WGS sequence"/>
</dbReference>
<gene>
    <name evidence="1" type="ORF">Tco_0752234</name>
</gene>
<reference evidence="1" key="2">
    <citation type="submission" date="2022-01" db="EMBL/GenBank/DDBJ databases">
        <authorList>
            <person name="Yamashiro T."/>
            <person name="Shiraishi A."/>
            <person name="Satake H."/>
            <person name="Nakayama K."/>
        </authorList>
    </citation>
    <scope>NUCLEOTIDE SEQUENCE</scope>
</reference>
<evidence type="ECO:0000313" key="2">
    <source>
        <dbReference type="Proteomes" id="UP001151760"/>
    </source>
</evidence>
<evidence type="ECO:0000313" key="1">
    <source>
        <dbReference type="EMBL" id="GJS85693.1"/>
    </source>
</evidence>
<protein>
    <submittedName>
        <fullName evidence="1">Uncharacterized protein</fullName>
    </submittedName>
</protein>
<dbReference type="EMBL" id="BQNB010011070">
    <property type="protein sequence ID" value="GJS85693.1"/>
    <property type="molecule type" value="Genomic_DNA"/>
</dbReference>
<reference evidence="1" key="1">
    <citation type="journal article" date="2022" name="Int. J. Mol. Sci.">
        <title>Draft Genome of Tanacetum Coccineum: Genomic Comparison of Closely Related Tanacetum-Family Plants.</title>
        <authorList>
            <person name="Yamashiro T."/>
            <person name="Shiraishi A."/>
            <person name="Nakayama K."/>
            <person name="Satake H."/>
        </authorList>
    </citation>
    <scope>NUCLEOTIDE SEQUENCE</scope>
</reference>
<comment type="caution">
    <text evidence="1">The sequence shown here is derived from an EMBL/GenBank/DDBJ whole genome shotgun (WGS) entry which is preliminary data.</text>
</comment>
<keyword evidence="2" id="KW-1185">Reference proteome</keyword>
<sequence>METFVPNDKADYYSGITSITVNGENAYELKGKFLDNLHNNAFNGTNRKDAVEHIEYYLNIIDPIRLPNVDHDKLRIVIFPISLAGGARRWFDRTKESITCWVDLTANFFGKYYPSSLIEGNNTPVIKWDPTNPRFKGWLATKSVNYKTMDIFTKGALWDYWKMGGDEIEVSDDESSDLEEYWSDKEETAEIFKIENDVFDYETPLCLAFNEFNYLLKVDPDLLTKDIMRFKTYEDYKDDWIYEWNKNVRWVYDKPWLDNGIWKEPKPVEHTCKPFNYKSGCLEWPTCSLREDGYCTGGNLPDAYHIGNSLHYQDLEWYEALEDSELKDEALRNKAIIEGLINDDESCNDYWKR</sequence>
<proteinExistence type="predicted"/>
<accession>A0ABQ4Z699</accession>